<comment type="caution">
    <text evidence="1">The sequence shown here is derived from an EMBL/GenBank/DDBJ whole genome shotgun (WGS) entry which is preliminary data.</text>
</comment>
<evidence type="ECO:0000313" key="2">
    <source>
        <dbReference type="Proteomes" id="UP001185092"/>
    </source>
</evidence>
<reference evidence="1" key="1">
    <citation type="submission" date="2023-07" db="EMBL/GenBank/DDBJ databases">
        <title>Genomic Encyclopedia of Type Strains, Phase IV (KMG-IV): sequencing the most valuable type-strain genomes for metagenomic binning, comparative biology and taxonomic classification.</title>
        <authorList>
            <person name="Goeker M."/>
        </authorList>
    </citation>
    <scope>NUCLEOTIDE SEQUENCE</scope>
    <source>
        <strain evidence="1">DSM 26174</strain>
    </source>
</reference>
<organism evidence="1 2">
    <name type="scientific">Aureibacter tunicatorum</name>
    <dbReference type="NCBI Taxonomy" id="866807"/>
    <lineage>
        <taxon>Bacteria</taxon>
        <taxon>Pseudomonadati</taxon>
        <taxon>Bacteroidota</taxon>
        <taxon>Cytophagia</taxon>
        <taxon>Cytophagales</taxon>
        <taxon>Persicobacteraceae</taxon>
        <taxon>Aureibacter</taxon>
    </lineage>
</organism>
<protein>
    <submittedName>
        <fullName evidence="1">Uncharacterized protein</fullName>
    </submittedName>
</protein>
<keyword evidence="2" id="KW-1185">Reference proteome</keyword>
<name>A0AAE3XNF0_9BACT</name>
<accession>A0AAE3XNF0</accession>
<dbReference type="EMBL" id="JAVDQD010000002">
    <property type="protein sequence ID" value="MDR6238951.1"/>
    <property type="molecule type" value="Genomic_DNA"/>
</dbReference>
<gene>
    <name evidence="1" type="ORF">HNQ88_001988</name>
</gene>
<dbReference type="AlphaFoldDB" id="A0AAE3XNF0"/>
<dbReference type="Proteomes" id="UP001185092">
    <property type="component" value="Unassembled WGS sequence"/>
</dbReference>
<sequence>MRKIFAYILVFLYVLGMLRPVAPYVEFELNKEYIAEFLCINKEKPMTICGGKCYLSKELQKANEQDKSLAIDMNDYPISNLLANSFIFSRLEHVEHIAKHVFYEDLSLQDYHSSIFRPPIA</sequence>
<proteinExistence type="predicted"/>
<evidence type="ECO:0000313" key="1">
    <source>
        <dbReference type="EMBL" id="MDR6238951.1"/>
    </source>
</evidence>
<dbReference type="RefSeq" id="WP_309938458.1">
    <property type="nucleotide sequence ID" value="NZ_AP025305.1"/>
</dbReference>